<feature type="transmembrane region" description="Helical" evidence="1">
    <location>
        <begin position="58"/>
        <end position="76"/>
    </location>
</feature>
<feature type="transmembrane region" description="Helical" evidence="1">
    <location>
        <begin position="344"/>
        <end position="360"/>
    </location>
</feature>
<keyword evidence="3" id="KW-1185">Reference proteome</keyword>
<feature type="transmembrane region" description="Helical" evidence="1">
    <location>
        <begin position="196"/>
        <end position="215"/>
    </location>
</feature>
<feature type="transmembrane region" description="Helical" evidence="1">
    <location>
        <begin position="518"/>
        <end position="536"/>
    </location>
</feature>
<evidence type="ECO:0000313" key="2">
    <source>
        <dbReference type="EMBL" id="MBK3516749.1"/>
    </source>
</evidence>
<gene>
    <name evidence="2" type="ORF">JIV24_05295</name>
</gene>
<sequence>MITVKQVIVAPLNLFLKTLGVDVLHFWALLSAKLKIDFRRPPNSFQSAGKKQTLIKQLFIYAFLGAMVVFSLYRISDMMLQFSVFFTFLIVFEGTILLTEFTGVLFDENENQILLPRPVSSRTLLLVRLVHILVYMSYIAITLSLPFAIYLAINHGLLSVAFIIGVLLCAWFTLILAVGFYMSLSKFVSAERFKDVLNYFQIALAVVIMASYQLVPHFMEGANVESLMFKQAWWAYLLPSAWFAGLTKVIGGLAVSSDWVYAATALCVSLLGSVLLIRKLSSGFTSIISESGTGIQREVKPVEIKSAKGWKNKLLSILCISEVEQTGWRLTMSHIRGDRKLKQQVYPMFAYSLIMVVAFLKPEINDFSAYIQELATSSKYLLFVLTGFFGTLGVGVIPFTDTPKASWIYEMAATNKKYHIQSGAVKAMLFTFFLPLQLLYLIPIIWIWGFAVLPYVFLGSGLSVVLAILLVRIQNNPLPFSQGREMVNKGEYTLRMFLGMLMVGVIIGLVYLVSLAHMGVGIGLCVVMPLFISLSYRTIRNR</sequence>
<evidence type="ECO:0008006" key="4">
    <source>
        <dbReference type="Google" id="ProtNLM"/>
    </source>
</evidence>
<dbReference type="EMBL" id="JAENRR010000008">
    <property type="protein sequence ID" value="MBK3516749.1"/>
    <property type="molecule type" value="Genomic_DNA"/>
</dbReference>
<feature type="transmembrane region" description="Helical" evidence="1">
    <location>
        <begin position="259"/>
        <end position="277"/>
    </location>
</feature>
<dbReference type="Proteomes" id="UP000605676">
    <property type="component" value="Unassembled WGS sequence"/>
</dbReference>
<dbReference type="RefSeq" id="WP_200463980.1">
    <property type="nucleotide sequence ID" value="NZ_JAENRR010000008.1"/>
</dbReference>
<evidence type="ECO:0000256" key="1">
    <source>
        <dbReference type="SAM" id="Phobius"/>
    </source>
</evidence>
<feature type="transmembrane region" description="Helical" evidence="1">
    <location>
        <begin position="423"/>
        <end position="446"/>
    </location>
</feature>
<reference evidence="2 3" key="1">
    <citation type="submission" date="2021-01" db="EMBL/GenBank/DDBJ databases">
        <title>Carboxyliciviraga sp.nov., isolated from coastal sediments.</title>
        <authorList>
            <person name="Lu D."/>
            <person name="Zhang T."/>
        </authorList>
    </citation>
    <scope>NUCLEOTIDE SEQUENCE [LARGE SCALE GENOMIC DNA]</scope>
    <source>
        <strain evidence="2 3">N1Y132</strain>
    </source>
</reference>
<feature type="transmembrane region" description="Helical" evidence="1">
    <location>
        <begin position="159"/>
        <end position="184"/>
    </location>
</feature>
<feature type="transmembrane region" description="Helical" evidence="1">
    <location>
        <begin position="82"/>
        <end position="106"/>
    </location>
</feature>
<keyword evidence="1" id="KW-0472">Membrane</keyword>
<protein>
    <recommendedName>
        <fullName evidence="4">ABC transporter permease</fullName>
    </recommendedName>
</protein>
<name>A0ABS1HGI0_9BACT</name>
<keyword evidence="1" id="KW-1133">Transmembrane helix</keyword>
<evidence type="ECO:0000313" key="3">
    <source>
        <dbReference type="Proteomes" id="UP000605676"/>
    </source>
</evidence>
<accession>A0ABS1HGI0</accession>
<feature type="transmembrane region" description="Helical" evidence="1">
    <location>
        <begin position="126"/>
        <end position="153"/>
    </location>
</feature>
<feature type="transmembrane region" description="Helical" evidence="1">
    <location>
        <begin position="492"/>
        <end position="512"/>
    </location>
</feature>
<organism evidence="2 3">
    <name type="scientific">Carboxylicivirga marina</name>
    <dbReference type="NCBI Taxonomy" id="2800988"/>
    <lineage>
        <taxon>Bacteria</taxon>
        <taxon>Pseudomonadati</taxon>
        <taxon>Bacteroidota</taxon>
        <taxon>Bacteroidia</taxon>
        <taxon>Marinilabiliales</taxon>
        <taxon>Marinilabiliaceae</taxon>
        <taxon>Carboxylicivirga</taxon>
    </lineage>
</organism>
<proteinExistence type="predicted"/>
<feature type="transmembrane region" description="Helical" evidence="1">
    <location>
        <begin position="452"/>
        <end position="471"/>
    </location>
</feature>
<feature type="transmembrane region" description="Helical" evidence="1">
    <location>
        <begin position="12"/>
        <end position="30"/>
    </location>
</feature>
<comment type="caution">
    <text evidence="2">The sequence shown here is derived from an EMBL/GenBank/DDBJ whole genome shotgun (WGS) entry which is preliminary data.</text>
</comment>
<feature type="transmembrane region" description="Helical" evidence="1">
    <location>
        <begin position="380"/>
        <end position="402"/>
    </location>
</feature>
<keyword evidence="1" id="KW-0812">Transmembrane</keyword>